<dbReference type="InterPro" id="IPR016181">
    <property type="entry name" value="Acyl_CoA_acyltransferase"/>
</dbReference>
<dbReference type="Proteomes" id="UP000297716">
    <property type="component" value="Unassembled WGS sequence"/>
</dbReference>
<protein>
    <recommendedName>
        <fullName evidence="1">N-acetyltransferase domain-containing protein</fullName>
    </recommendedName>
</protein>
<dbReference type="EMBL" id="SKBN01000396">
    <property type="protein sequence ID" value="TGJ78411.1"/>
    <property type="molecule type" value="Genomic_DNA"/>
</dbReference>
<evidence type="ECO:0000259" key="1">
    <source>
        <dbReference type="Pfam" id="PF13302"/>
    </source>
</evidence>
<dbReference type="PANTHER" id="PTHR43441:SF2">
    <property type="entry name" value="FAMILY ACETYLTRANSFERASE, PUTATIVE (AFU_ORTHOLOGUE AFUA_7G00850)-RELATED"/>
    <property type="match status" value="1"/>
</dbReference>
<accession>A0A4Z0YGM5</accession>
<dbReference type="GO" id="GO:0008999">
    <property type="term" value="F:protein-N-terminal-alanine acetyltransferase activity"/>
    <property type="evidence" value="ECO:0007669"/>
    <property type="project" value="TreeGrafter"/>
</dbReference>
<dbReference type="PANTHER" id="PTHR43441">
    <property type="entry name" value="RIBOSOMAL-PROTEIN-SERINE ACETYLTRANSFERASE"/>
    <property type="match status" value="1"/>
</dbReference>
<dbReference type="InterPro" id="IPR051908">
    <property type="entry name" value="Ribosomal_N-acetyltransferase"/>
</dbReference>
<dbReference type="FunFam" id="3.40.630.30:FF:000047">
    <property type="entry name" value="Acetyltransferase, GNAT family"/>
    <property type="match status" value="1"/>
</dbReference>
<proteinExistence type="predicted"/>
<feature type="domain" description="N-acetyltransferase" evidence="1">
    <location>
        <begin position="37"/>
        <end position="178"/>
    </location>
</feature>
<name>A0A4Z0YGM5_9PEZI</name>
<evidence type="ECO:0000313" key="2">
    <source>
        <dbReference type="EMBL" id="TGJ78411.1"/>
    </source>
</evidence>
<dbReference type="GO" id="GO:1990189">
    <property type="term" value="F:protein N-terminal-serine acetyltransferase activity"/>
    <property type="evidence" value="ECO:0007669"/>
    <property type="project" value="TreeGrafter"/>
</dbReference>
<organism evidence="2 3">
    <name type="scientific">Xylaria hypoxylon</name>
    <dbReference type="NCBI Taxonomy" id="37992"/>
    <lineage>
        <taxon>Eukaryota</taxon>
        <taxon>Fungi</taxon>
        <taxon>Dikarya</taxon>
        <taxon>Ascomycota</taxon>
        <taxon>Pezizomycotina</taxon>
        <taxon>Sordariomycetes</taxon>
        <taxon>Xylariomycetidae</taxon>
        <taxon>Xylariales</taxon>
        <taxon>Xylariaceae</taxon>
        <taxon>Xylaria</taxon>
    </lineage>
</organism>
<evidence type="ECO:0000313" key="3">
    <source>
        <dbReference type="Proteomes" id="UP000297716"/>
    </source>
</evidence>
<keyword evidence="3" id="KW-1185">Reference proteome</keyword>
<dbReference type="Gene3D" id="3.40.630.30">
    <property type="match status" value="1"/>
</dbReference>
<dbReference type="Pfam" id="PF13302">
    <property type="entry name" value="Acetyltransf_3"/>
    <property type="match status" value="1"/>
</dbReference>
<dbReference type="InterPro" id="IPR000182">
    <property type="entry name" value="GNAT_dom"/>
</dbReference>
<dbReference type="SUPFAM" id="SSF55729">
    <property type="entry name" value="Acyl-CoA N-acyltransferases (Nat)"/>
    <property type="match status" value="1"/>
</dbReference>
<sequence length="238" mass="26625">MGSERPTSLSPIIGTTPALHPSLDIKFSGRYVTVVGMTLEHVALLYPHISGDENAHTWDYMSDGPFNKLGDFLNMMEAGMDSPDLVFYAVISADQPTTKNGADNVIGCASYNYSDPKNRTIEVGILMAPKLQRTPATTEAMYLMAKHAFDDLGYRRYEWRCDALNALSYKAALRLGFTLEGIARQHLIVKGRNRDTASFSMLDGEWPRIKAAFEGWLDPSNFDKDGSQQRKLEDFRSK</sequence>
<comment type="caution">
    <text evidence="2">The sequence shown here is derived from an EMBL/GenBank/DDBJ whole genome shotgun (WGS) entry which is preliminary data.</text>
</comment>
<gene>
    <name evidence="2" type="ORF">E0Z10_g10354</name>
</gene>
<reference evidence="2 3" key="1">
    <citation type="submission" date="2019-03" db="EMBL/GenBank/DDBJ databases">
        <title>Draft genome sequence of Xylaria hypoxylon DSM 108379, a ubiquitous saprotrophic-parasitic fungi on hardwood.</title>
        <authorList>
            <person name="Buettner E."/>
            <person name="Leonhardt S."/>
            <person name="Gebauer A.M."/>
            <person name="Liers C."/>
            <person name="Hofrichter M."/>
            <person name="Kellner H."/>
        </authorList>
    </citation>
    <scope>NUCLEOTIDE SEQUENCE [LARGE SCALE GENOMIC DNA]</scope>
    <source>
        <strain evidence="2 3">DSM 108379</strain>
    </source>
</reference>
<dbReference type="AlphaFoldDB" id="A0A4Z0YGM5"/>
<dbReference type="OrthoDB" id="41238at2759"/>